<keyword evidence="2" id="KW-0812">Transmembrane</keyword>
<feature type="domain" description="SH3b" evidence="3">
    <location>
        <begin position="207"/>
        <end position="274"/>
    </location>
</feature>
<evidence type="ECO:0000256" key="2">
    <source>
        <dbReference type="SAM" id="Phobius"/>
    </source>
</evidence>
<keyword evidence="2" id="KW-0472">Membrane</keyword>
<evidence type="ECO:0000313" key="5">
    <source>
        <dbReference type="Proteomes" id="UP000176939"/>
    </source>
</evidence>
<feature type="region of interest" description="Disordered" evidence="1">
    <location>
        <begin position="263"/>
        <end position="288"/>
    </location>
</feature>
<feature type="transmembrane region" description="Helical" evidence="2">
    <location>
        <begin position="6"/>
        <end position="28"/>
    </location>
</feature>
<gene>
    <name evidence="4" type="ORF">A2Z67_03390</name>
</gene>
<evidence type="ECO:0000313" key="4">
    <source>
        <dbReference type="EMBL" id="OGM09816.1"/>
    </source>
</evidence>
<evidence type="ECO:0000259" key="3">
    <source>
        <dbReference type="PROSITE" id="PS51781"/>
    </source>
</evidence>
<proteinExistence type="predicted"/>
<dbReference type="EMBL" id="MGFQ01000019">
    <property type="protein sequence ID" value="OGM09816.1"/>
    <property type="molecule type" value="Genomic_DNA"/>
</dbReference>
<dbReference type="InterPro" id="IPR003646">
    <property type="entry name" value="SH3-like_bac-type"/>
</dbReference>
<dbReference type="Proteomes" id="UP000176939">
    <property type="component" value="Unassembled WGS sequence"/>
</dbReference>
<dbReference type="Gene3D" id="2.30.30.40">
    <property type="entry name" value="SH3 Domains"/>
    <property type="match status" value="1"/>
</dbReference>
<protein>
    <recommendedName>
        <fullName evidence="3">SH3b domain-containing protein</fullName>
    </recommendedName>
</protein>
<dbReference type="InterPro" id="IPR013229">
    <property type="entry name" value="PEGA"/>
</dbReference>
<dbReference type="PROSITE" id="PS51781">
    <property type="entry name" value="SH3B"/>
    <property type="match status" value="1"/>
</dbReference>
<feature type="region of interest" description="Disordered" evidence="1">
    <location>
        <begin position="187"/>
        <end position="210"/>
    </location>
</feature>
<sequence length="288" mass="31618">MRKLKFAALIIGITLVILLVIFYVVGYFRPKSAGLIIETQPQAAVLINGQQEGRTNFEITRAQGEVVIKLIPESFDKPLVPFETKVNLVSGVKTVIRRNFGESLETSSGTVISFEKIGGQEVGVSIISTPDASQVKIDGQVRGFTPYKSSAVSPGSHIISLSAQGYKDESIDVRTYEGYKLTAEFKLAPNTEQASPSPTPEPQEEKPQVKILSTPTGFLRVRNEPSALAREVGQVDPGETFEILEEDEETGWYKIEYEKDQEGWVSNQYASKTESSKETSTPSPTPTP</sequence>
<dbReference type="AlphaFoldDB" id="A0A1F7X416"/>
<accession>A0A1F7X416</accession>
<dbReference type="Pfam" id="PF08308">
    <property type="entry name" value="PEGA"/>
    <property type="match status" value="1"/>
</dbReference>
<dbReference type="Pfam" id="PF08239">
    <property type="entry name" value="SH3_3"/>
    <property type="match status" value="1"/>
</dbReference>
<evidence type="ECO:0000256" key="1">
    <source>
        <dbReference type="SAM" id="MobiDB-lite"/>
    </source>
</evidence>
<name>A0A1F7X416_9BACT</name>
<keyword evidence="2" id="KW-1133">Transmembrane helix</keyword>
<organism evidence="4 5">
    <name type="scientific">Candidatus Woesebacteria bacterium RBG_13_36_22</name>
    <dbReference type="NCBI Taxonomy" id="1802478"/>
    <lineage>
        <taxon>Bacteria</taxon>
        <taxon>Candidatus Woeseibacteriota</taxon>
    </lineage>
</organism>
<dbReference type="SMART" id="SM00287">
    <property type="entry name" value="SH3b"/>
    <property type="match status" value="1"/>
</dbReference>
<reference evidence="4 5" key="1">
    <citation type="journal article" date="2016" name="Nat. Commun.">
        <title>Thousands of microbial genomes shed light on interconnected biogeochemical processes in an aquifer system.</title>
        <authorList>
            <person name="Anantharaman K."/>
            <person name="Brown C.T."/>
            <person name="Hug L.A."/>
            <person name="Sharon I."/>
            <person name="Castelle C.J."/>
            <person name="Probst A.J."/>
            <person name="Thomas B.C."/>
            <person name="Singh A."/>
            <person name="Wilkins M.J."/>
            <person name="Karaoz U."/>
            <person name="Brodie E.L."/>
            <person name="Williams K.H."/>
            <person name="Hubbard S.S."/>
            <person name="Banfield J.F."/>
        </authorList>
    </citation>
    <scope>NUCLEOTIDE SEQUENCE [LARGE SCALE GENOMIC DNA]</scope>
</reference>
<comment type="caution">
    <text evidence="4">The sequence shown here is derived from an EMBL/GenBank/DDBJ whole genome shotgun (WGS) entry which is preliminary data.</text>
</comment>